<evidence type="ECO:0000313" key="2">
    <source>
        <dbReference type="Proteomes" id="UP000619479"/>
    </source>
</evidence>
<gene>
    <name evidence="1" type="ORF">Acy02nite_52190</name>
</gene>
<dbReference type="GO" id="GO:0008967">
    <property type="term" value="F:phosphoglycolate phosphatase activity"/>
    <property type="evidence" value="ECO:0007669"/>
    <property type="project" value="TreeGrafter"/>
</dbReference>
<dbReference type="InterPro" id="IPR006439">
    <property type="entry name" value="HAD-SF_hydro_IA"/>
</dbReference>
<evidence type="ECO:0008006" key="3">
    <source>
        <dbReference type="Google" id="ProtNLM"/>
    </source>
</evidence>
<dbReference type="GO" id="GO:0006281">
    <property type="term" value="P:DNA repair"/>
    <property type="evidence" value="ECO:0007669"/>
    <property type="project" value="TreeGrafter"/>
</dbReference>
<dbReference type="NCBIfam" id="TIGR01549">
    <property type="entry name" value="HAD-SF-IA-v1"/>
    <property type="match status" value="1"/>
</dbReference>
<accession>A0A919IKZ9</accession>
<dbReference type="SUPFAM" id="SSF56784">
    <property type="entry name" value="HAD-like"/>
    <property type="match status" value="1"/>
</dbReference>
<dbReference type="PANTHER" id="PTHR43434">
    <property type="entry name" value="PHOSPHOGLYCOLATE PHOSPHATASE"/>
    <property type="match status" value="1"/>
</dbReference>
<dbReference type="GO" id="GO:0005829">
    <property type="term" value="C:cytosol"/>
    <property type="evidence" value="ECO:0007669"/>
    <property type="project" value="TreeGrafter"/>
</dbReference>
<dbReference type="Proteomes" id="UP000619479">
    <property type="component" value="Unassembled WGS sequence"/>
</dbReference>
<dbReference type="AlphaFoldDB" id="A0A919IKZ9"/>
<name>A0A919IKZ9_9ACTN</name>
<dbReference type="Pfam" id="PF00702">
    <property type="entry name" value="Hydrolase"/>
    <property type="match status" value="1"/>
</dbReference>
<sequence>MDAGAAMRPAALLLDFGGVLADSPREARPVSPELVLKVYNLIHGVLTPGRIQQSFATGGEAYARWRDEDSPDELPQAEVWERFVIKDWPPAAQVAVRGAITKLSYAWAWRNSWELRPGIREALAAYTTAGIPLAVVSNTLSGAAHRDYLAAAGIDHHFAVQIYSDEAGVRKPNPQMIWNATDALGVPPAECWFVGDSRRRDVACARRADVAKAILMPSGRKDPDDPMLSPEPDVIVQDGFGLIALLSE</sequence>
<dbReference type="InterPro" id="IPR023214">
    <property type="entry name" value="HAD_sf"/>
</dbReference>
<dbReference type="PANTHER" id="PTHR43434:SF1">
    <property type="entry name" value="PHOSPHOGLYCOLATE PHOSPHATASE"/>
    <property type="match status" value="1"/>
</dbReference>
<protein>
    <recommendedName>
        <fullName evidence="3">Haloacid dehalogenase</fullName>
    </recommendedName>
</protein>
<dbReference type="PRINTS" id="PR00413">
    <property type="entry name" value="HADHALOGNASE"/>
</dbReference>
<dbReference type="SFLD" id="SFLDS00003">
    <property type="entry name" value="Haloacid_Dehalogenase"/>
    <property type="match status" value="1"/>
</dbReference>
<keyword evidence="2" id="KW-1185">Reference proteome</keyword>
<reference evidence="1" key="1">
    <citation type="submission" date="2021-01" db="EMBL/GenBank/DDBJ databases">
        <title>Whole genome shotgun sequence of Actinoplanes cyaneus NBRC 14990.</title>
        <authorList>
            <person name="Komaki H."/>
            <person name="Tamura T."/>
        </authorList>
    </citation>
    <scope>NUCLEOTIDE SEQUENCE</scope>
    <source>
        <strain evidence="1">NBRC 14990</strain>
    </source>
</reference>
<dbReference type="Gene3D" id="3.40.50.1000">
    <property type="entry name" value="HAD superfamily/HAD-like"/>
    <property type="match status" value="1"/>
</dbReference>
<comment type="caution">
    <text evidence="1">The sequence shown here is derived from an EMBL/GenBank/DDBJ whole genome shotgun (WGS) entry which is preliminary data.</text>
</comment>
<organism evidence="1 2">
    <name type="scientific">Actinoplanes cyaneus</name>
    <dbReference type="NCBI Taxonomy" id="52696"/>
    <lineage>
        <taxon>Bacteria</taxon>
        <taxon>Bacillati</taxon>
        <taxon>Actinomycetota</taxon>
        <taxon>Actinomycetes</taxon>
        <taxon>Micromonosporales</taxon>
        <taxon>Micromonosporaceae</taxon>
        <taxon>Actinoplanes</taxon>
    </lineage>
</organism>
<dbReference type="InterPro" id="IPR036412">
    <property type="entry name" value="HAD-like_sf"/>
</dbReference>
<proteinExistence type="predicted"/>
<evidence type="ECO:0000313" key="1">
    <source>
        <dbReference type="EMBL" id="GID67338.1"/>
    </source>
</evidence>
<dbReference type="EMBL" id="BOMH01000039">
    <property type="protein sequence ID" value="GID67338.1"/>
    <property type="molecule type" value="Genomic_DNA"/>
</dbReference>
<dbReference type="SFLD" id="SFLDG01129">
    <property type="entry name" value="C1.5:_HAD__Beta-PGM__Phosphata"/>
    <property type="match status" value="1"/>
</dbReference>
<dbReference type="InterPro" id="IPR050155">
    <property type="entry name" value="HAD-like_hydrolase_sf"/>
</dbReference>